<feature type="transmembrane region" description="Helical" evidence="5">
    <location>
        <begin position="250"/>
        <end position="281"/>
    </location>
</feature>
<feature type="transmembrane region" description="Helical" evidence="5">
    <location>
        <begin position="381"/>
        <end position="401"/>
    </location>
</feature>
<organism evidence="6 7">
    <name type="scientific">Fragariocoptes setiger</name>
    <dbReference type="NCBI Taxonomy" id="1670756"/>
    <lineage>
        <taxon>Eukaryota</taxon>
        <taxon>Metazoa</taxon>
        <taxon>Ecdysozoa</taxon>
        <taxon>Arthropoda</taxon>
        <taxon>Chelicerata</taxon>
        <taxon>Arachnida</taxon>
        <taxon>Acari</taxon>
        <taxon>Acariformes</taxon>
        <taxon>Trombidiformes</taxon>
        <taxon>Prostigmata</taxon>
        <taxon>Eupodina</taxon>
        <taxon>Eriophyoidea</taxon>
        <taxon>Phytoptidae</taxon>
        <taxon>Fragariocoptes</taxon>
    </lineage>
</organism>
<protein>
    <submittedName>
        <fullName evidence="6">B(0,+)-type amino acid transporter 1</fullName>
    </submittedName>
</protein>
<name>A0ABQ7S7R2_9ACAR</name>
<dbReference type="Proteomes" id="UP000825002">
    <property type="component" value="Unassembled WGS sequence"/>
</dbReference>
<feature type="transmembrane region" description="Helical" evidence="5">
    <location>
        <begin position="523"/>
        <end position="541"/>
    </location>
</feature>
<dbReference type="InterPro" id="IPR002293">
    <property type="entry name" value="AA/rel_permease1"/>
</dbReference>
<dbReference type="PANTHER" id="PTHR11785">
    <property type="entry name" value="AMINO ACID TRANSPORTER"/>
    <property type="match status" value="1"/>
</dbReference>
<dbReference type="PANTHER" id="PTHR11785:SF512">
    <property type="entry name" value="SOBREMESA, ISOFORM B"/>
    <property type="match status" value="1"/>
</dbReference>
<reference evidence="6 7" key="1">
    <citation type="submission" date="2020-10" db="EMBL/GenBank/DDBJ databases">
        <authorList>
            <person name="Klimov P.B."/>
            <person name="Dyachkov S.M."/>
            <person name="Chetverikov P.E."/>
        </authorList>
    </citation>
    <scope>NUCLEOTIDE SEQUENCE [LARGE SCALE GENOMIC DNA]</scope>
    <source>
        <strain evidence="6">BMOC 18-1129-001#AD2665</strain>
        <tissue evidence="6">Entire mites</tissue>
    </source>
</reference>
<keyword evidence="2 5" id="KW-0812">Transmembrane</keyword>
<comment type="caution">
    <text evidence="6">The sequence shown here is derived from an EMBL/GenBank/DDBJ whole genome shotgun (WGS) entry which is preliminary data.</text>
</comment>
<dbReference type="Pfam" id="PF13520">
    <property type="entry name" value="AA_permease_2"/>
    <property type="match status" value="1"/>
</dbReference>
<evidence type="ECO:0000313" key="7">
    <source>
        <dbReference type="Proteomes" id="UP000825002"/>
    </source>
</evidence>
<evidence type="ECO:0000256" key="1">
    <source>
        <dbReference type="ARBA" id="ARBA00004141"/>
    </source>
</evidence>
<evidence type="ECO:0000256" key="2">
    <source>
        <dbReference type="ARBA" id="ARBA00022692"/>
    </source>
</evidence>
<comment type="subcellular location">
    <subcellularLocation>
        <location evidence="1">Membrane</location>
        <topology evidence="1">Multi-pass membrane protein</topology>
    </subcellularLocation>
</comment>
<feature type="transmembrane region" description="Helical" evidence="5">
    <location>
        <begin position="461"/>
        <end position="478"/>
    </location>
</feature>
<dbReference type="EMBL" id="JAIFTH010000461">
    <property type="protein sequence ID" value="KAG9509467.1"/>
    <property type="molecule type" value="Genomic_DNA"/>
</dbReference>
<keyword evidence="3 5" id="KW-1133">Transmembrane helix</keyword>
<dbReference type="Gene3D" id="1.20.1740.10">
    <property type="entry name" value="Amino acid/polyamine transporter I"/>
    <property type="match status" value="1"/>
</dbReference>
<feature type="transmembrane region" description="Helical" evidence="5">
    <location>
        <begin position="204"/>
        <end position="230"/>
    </location>
</feature>
<feature type="transmembrane region" description="Helical" evidence="5">
    <location>
        <begin position="127"/>
        <end position="147"/>
    </location>
</feature>
<feature type="transmembrane region" description="Helical" evidence="5">
    <location>
        <begin position="499"/>
        <end position="517"/>
    </location>
</feature>
<keyword evidence="7" id="KW-1185">Reference proteome</keyword>
<accession>A0ABQ7S7R2</accession>
<keyword evidence="4 5" id="KW-0472">Membrane</keyword>
<feature type="transmembrane region" description="Helical" evidence="5">
    <location>
        <begin position="438"/>
        <end position="455"/>
    </location>
</feature>
<feature type="transmembrane region" description="Helical" evidence="5">
    <location>
        <begin position="339"/>
        <end position="361"/>
    </location>
</feature>
<feature type="transmembrane region" description="Helical" evidence="5">
    <location>
        <begin position="159"/>
        <end position="183"/>
    </location>
</feature>
<gene>
    <name evidence="6" type="primary">SLC7A9</name>
    <name evidence="6" type="ORF">GZH46_02013</name>
</gene>
<evidence type="ECO:0000256" key="3">
    <source>
        <dbReference type="ARBA" id="ARBA00022989"/>
    </source>
</evidence>
<sequence>MPHSNNINHNQQNNNDKNSHLVIREQAMSASQICLNINDNNDSTSKTHLDCGSNLLNSSSRMPSCENLDSNQRGQEDLHLLGHNHHLLGHPHGPEPDAVSAVAGCGVSSMGPVSVAAIPIVGLKSRVGLFSGIALIVGTMIGSGIFLSPRGVLERTGSVGLSLVIWALSGLLSLLGALCYAELGTLISKSGAEYSYILEAFGGLLAFLFSWISVFILKPAMLSIICLTLSEYIVSPMFPGCPMSEPLVKLLTIFSIATGTQNLFTVAKMVAIVIVVIGGLVKLCQGEVKHISTGFDGSRATFSDIATAFYTSMWAYDGWNNLNYVTEELINPYRNLPLAIIYGIPIVTLCYVLVNISYLTVMSPAEILASDAVAVTWGNHVLGFASVIIPVAVVVSSFGAGNGSCFTSGRLSFAAARENHLPGLLAFIHIKKYTPSPALIFNGLLSILYVIPGNIDSLIDLFSFTAWLFYGLTMLALIKLRYKEPWKDRHRPYKVHLSIPILVFIISMYFVVAPIMQNPQIEYFYVMMYIVAGVGAYEMFVQRRARVGCLEPFTKFCQLILSVVPCDDDPFDEN</sequence>
<evidence type="ECO:0000256" key="5">
    <source>
        <dbReference type="SAM" id="Phobius"/>
    </source>
</evidence>
<proteinExistence type="predicted"/>
<evidence type="ECO:0000313" key="6">
    <source>
        <dbReference type="EMBL" id="KAG9509467.1"/>
    </source>
</evidence>
<evidence type="ECO:0000256" key="4">
    <source>
        <dbReference type="ARBA" id="ARBA00023136"/>
    </source>
</evidence>
<dbReference type="InterPro" id="IPR050598">
    <property type="entry name" value="AminoAcid_Transporter"/>
</dbReference>